<protein>
    <submittedName>
        <fullName evidence="1">Uncharacterized protein</fullName>
    </submittedName>
</protein>
<proteinExistence type="predicted"/>
<sequence length="85" mass="9526">MLCSKNKKKGEEVRELRAPRSRWNLDQVAMLEVGGGGTKLKRFVLSGYFRCFPALSSTHVQGAADVDHIIHWKITAWQVISVSNA</sequence>
<accession>A0A1R3KWM6</accession>
<evidence type="ECO:0000313" key="1">
    <source>
        <dbReference type="EMBL" id="OMP11513.1"/>
    </source>
</evidence>
<dbReference type="EMBL" id="AWUE01010613">
    <property type="protein sequence ID" value="OMP11513.1"/>
    <property type="molecule type" value="Genomic_DNA"/>
</dbReference>
<dbReference type="AlphaFoldDB" id="A0A1R3KWM6"/>
<evidence type="ECO:0000313" key="2">
    <source>
        <dbReference type="Proteomes" id="UP000187203"/>
    </source>
</evidence>
<dbReference type="Proteomes" id="UP000187203">
    <property type="component" value="Unassembled WGS sequence"/>
</dbReference>
<organism evidence="1 2">
    <name type="scientific">Corchorus olitorius</name>
    <dbReference type="NCBI Taxonomy" id="93759"/>
    <lineage>
        <taxon>Eukaryota</taxon>
        <taxon>Viridiplantae</taxon>
        <taxon>Streptophyta</taxon>
        <taxon>Embryophyta</taxon>
        <taxon>Tracheophyta</taxon>
        <taxon>Spermatophyta</taxon>
        <taxon>Magnoliopsida</taxon>
        <taxon>eudicotyledons</taxon>
        <taxon>Gunneridae</taxon>
        <taxon>Pentapetalae</taxon>
        <taxon>rosids</taxon>
        <taxon>malvids</taxon>
        <taxon>Malvales</taxon>
        <taxon>Malvaceae</taxon>
        <taxon>Grewioideae</taxon>
        <taxon>Apeibeae</taxon>
        <taxon>Corchorus</taxon>
    </lineage>
</organism>
<keyword evidence="2" id="KW-1185">Reference proteome</keyword>
<name>A0A1R3KWM6_9ROSI</name>
<gene>
    <name evidence="1" type="ORF">COLO4_03780</name>
</gene>
<comment type="caution">
    <text evidence="1">The sequence shown here is derived from an EMBL/GenBank/DDBJ whole genome shotgun (WGS) entry which is preliminary data.</text>
</comment>
<reference evidence="2" key="1">
    <citation type="submission" date="2013-09" db="EMBL/GenBank/DDBJ databases">
        <title>Corchorus olitorius genome sequencing.</title>
        <authorList>
            <person name="Alam M."/>
            <person name="Haque M.S."/>
            <person name="Islam M.S."/>
            <person name="Emdad E.M."/>
            <person name="Islam M.M."/>
            <person name="Ahmed B."/>
            <person name="Halim A."/>
            <person name="Hossen Q.M.M."/>
            <person name="Hossain M.Z."/>
            <person name="Ahmed R."/>
            <person name="Khan M.M."/>
            <person name="Islam R."/>
            <person name="Rashid M.M."/>
            <person name="Khan S.A."/>
            <person name="Rahman M.S."/>
            <person name="Alam M."/>
            <person name="Yahiya A.S."/>
            <person name="Khan M.S."/>
            <person name="Azam M.S."/>
            <person name="Haque T."/>
            <person name="Lashkar M.Z.H."/>
            <person name="Akhand A.I."/>
            <person name="Morshed G."/>
            <person name="Roy S."/>
            <person name="Uddin K.S."/>
            <person name="Rabeya T."/>
            <person name="Hossain A.S."/>
            <person name="Chowdhury A."/>
            <person name="Snigdha A.R."/>
            <person name="Mortoza M.S."/>
            <person name="Matin S.A."/>
            <person name="Hoque S.M.E."/>
            <person name="Islam M.K."/>
            <person name="Roy D.K."/>
            <person name="Haider R."/>
            <person name="Moosa M.M."/>
            <person name="Elias S.M."/>
            <person name="Hasan A.M."/>
            <person name="Jahan S."/>
            <person name="Shafiuddin M."/>
            <person name="Mahmood N."/>
            <person name="Shommy N.S."/>
        </authorList>
    </citation>
    <scope>NUCLEOTIDE SEQUENCE [LARGE SCALE GENOMIC DNA]</scope>
    <source>
        <strain evidence="2">cv. O-4</strain>
    </source>
</reference>